<dbReference type="CDD" id="cd14688">
    <property type="entry name" value="bZIP_YAP"/>
    <property type="match status" value="1"/>
</dbReference>
<evidence type="ECO:0000256" key="1">
    <source>
        <dbReference type="SAM" id="MobiDB-lite"/>
    </source>
</evidence>
<evidence type="ECO:0000259" key="2">
    <source>
        <dbReference type="PROSITE" id="PS00036"/>
    </source>
</evidence>
<dbReference type="PROSITE" id="PS00036">
    <property type="entry name" value="BZIP_BASIC"/>
    <property type="match status" value="1"/>
</dbReference>
<reference evidence="3" key="1">
    <citation type="submission" date="2021-01" db="EMBL/GenBank/DDBJ databases">
        <title>Deciphering the adaptive evolutionary patterns associated with biogeogrpahic diversity in the finger millet blast pathogen Magnaporthe oryzae in Eastern Africa.</title>
        <authorList>
            <person name="Onyema G."/>
            <person name="Shittu T.A."/>
            <person name="Dodsworth S."/>
            <person name="Devilliers S."/>
            <person name="Muthumeenakshi S."/>
            <person name="Sreenivasaprasad S."/>
        </authorList>
    </citation>
    <scope>NUCLEOTIDE SEQUENCE</scope>
    <source>
        <strain evidence="3">D15/s37</strain>
    </source>
</reference>
<name>A0ABQ8NHI6_PYRGI</name>
<comment type="caution">
    <text evidence="3">The sequence shown here is derived from an EMBL/GenBank/DDBJ whole genome shotgun (WGS) entry which is preliminary data.</text>
</comment>
<dbReference type="Proteomes" id="UP001059893">
    <property type="component" value="Unassembled WGS sequence"/>
</dbReference>
<feature type="compositionally biased region" description="Polar residues" evidence="1">
    <location>
        <begin position="60"/>
        <end position="81"/>
    </location>
</feature>
<protein>
    <recommendedName>
        <fullName evidence="2">BZIP domain-containing protein</fullName>
    </recommendedName>
</protein>
<feature type="domain" description="BZIP" evidence="2">
    <location>
        <begin position="34"/>
        <end position="49"/>
    </location>
</feature>
<dbReference type="EMBL" id="JABSND010000127">
    <property type="protein sequence ID" value="KAI6296748.1"/>
    <property type="molecule type" value="Genomic_DNA"/>
</dbReference>
<dbReference type="InterPro" id="IPR046347">
    <property type="entry name" value="bZIP_sf"/>
</dbReference>
<feature type="region of interest" description="Disordered" evidence="1">
    <location>
        <begin position="58"/>
        <end position="112"/>
    </location>
</feature>
<evidence type="ECO:0000313" key="3">
    <source>
        <dbReference type="EMBL" id="KAI6296748.1"/>
    </source>
</evidence>
<keyword evidence="4" id="KW-1185">Reference proteome</keyword>
<dbReference type="PANTHER" id="PTHR39607:SF1">
    <property type="entry name" value="B-ZIP TRANSCRIPTION FACTOR (EUROFUNG)"/>
    <property type="match status" value="1"/>
</dbReference>
<feature type="region of interest" description="Disordered" evidence="1">
    <location>
        <begin position="268"/>
        <end position="295"/>
    </location>
</feature>
<dbReference type="SUPFAM" id="SSF57959">
    <property type="entry name" value="Leucine zipper domain"/>
    <property type="match status" value="1"/>
</dbReference>
<organism evidence="3 4">
    <name type="scientific">Pyricularia grisea</name>
    <name type="common">Crabgrass-specific blast fungus</name>
    <name type="synonym">Magnaporthe grisea</name>
    <dbReference type="NCBI Taxonomy" id="148305"/>
    <lineage>
        <taxon>Eukaryota</taxon>
        <taxon>Fungi</taxon>
        <taxon>Dikarya</taxon>
        <taxon>Ascomycota</taxon>
        <taxon>Pezizomycotina</taxon>
        <taxon>Sordariomycetes</taxon>
        <taxon>Sordariomycetidae</taxon>
        <taxon>Magnaporthales</taxon>
        <taxon>Pyriculariaceae</taxon>
        <taxon>Pyricularia</taxon>
    </lineage>
</organism>
<dbReference type="InterPro" id="IPR052635">
    <property type="entry name" value="Sec_Metab_Biosynth_Reg"/>
</dbReference>
<accession>A0ABQ8NHI6</accession>
<sequence>MMTSRSQPYALPANGEIDLCDEDDWTRVRDRKEKKRIQNRVAQRTYRYRMKQRLGELQSRLDQQNSQNAALSARSLGNVTENGRETTTHQPPEQSDPADSLLQRPKPNDESNVTHFKMAQPYEHQQQPVQMRQNYIDPKLMTKCTPPGHMFESAGQPTMQLSNFETLRQRAPIGTYGRLDQKPQGFQAILQEGIRYQMQLLDKMSMGIPEGGRLELMRYREQLVAMLQNNLGIGQDMNHGAATFAADTSDMINFDFGTTDDDCQLGLNTPMSQGQCQSWQPHTSSPDQGLQHPQL</sequence>
<proteinExistence type="predicted"/>
<dbReference type="InterPro" id="IPR004827">
    <property type="entry name" value="bZIP"/>
</dbReference>
<evidence type="ECO:0000313" key="4">
    <source>
        <dbReference type="Proteomes" id="UP001059893"/>
    </source>
</evidence>
<dbReference type="PANTHER" id="PTHR39607">
    <property type="entry name" value="XANTHOCILLIN BIOSYNTHESIS CLUSTER TRANSCRIPTION FACTOR XANC-RELATED"/>
    <property type="match status" value="1"/>
</dbReference>
<gene>
    <name evidence="3" type="ORF">MCOR33_006739</name>
</gene>
<dbReference type="Gene3D" id="1.20.5.170">
    <property type="match status" value="1"/>
</dbReference>